<evidence type="ECO:0000313" key="2">
    <source>
        <dbReference type="EMBL" id="PLW21771.1"/>
    </source>
</evidence>
<feature type="region of interest" description="Disordered" evidence="1">
    <location>
        <begin position="1"/>
        <end position="43"/>
    </location>
</feature>
<comment type="caution">
    <text evidence="2">The sequence shown here is derived from an EMBL/GenBank/DDBJ whole genome shotgun (WGS) entry which is preliminary data.</text>
</comment>
<name>A0A2N5T8E9_9BASI</name>
<dbReference type="AlphaFoldDB" id="A0A2N5T8E9"/>
<protein>
    <submittedName>
        <fullName evidence="2">Uncharacterized protein</fullName>
    </submittedName>
</protein>
<keyword evidence="3" id="KW-1185">Reference proteome</keyword>
<reference evidence="2 3" key="1">
    <citation type="submission" date="2017-11" db="EMBL/GenBank/DDBJ databases">
        <title>De novo assembly and phasing of dikaryotic genomes from two isolates of Puccinia coronata f. sp. avenae, the causal agent of oat crown rust.</title>
        <authorList>
            <person name="Miller M.E."/>
            <person name="Zhang Y."/>
            <person name="Omidvar V."/>
            <person name="Sperschneider J."/>
            <person name="Schwessinger B."/>
            <person name="Raley C."/>
            <person name="Palmer J.M."/>
            <person name="Garnica D."/>
            <person name="Upadhyaya N."/>
            <person name="Rathjen J."/>
            <person name="Taylor J.M."/>
            <person name="Park R.F."/>
            <person name="Dodds P.N."/>
            <person name="Hirsch C.D."/>
            <person name="Kianian S.F."/>
            <person name="Figueroa M."/>
        </authorList>
    </citation>
    <scope>NUCLEOTIDE SEQUENCE [LARGE SCALE GENOMIC DNA]</scope>
    <source>
        <strain evidence="2">12NC29</strain>
    </source>
</reference>
<dbReference type="EMBL" id="PGCJ01000780">
    <property type="protein sequence ID" value="PLW21771.1"/>
    <property type="molecule type" value="Genomic_DNA"/>
</dbReference>
<dbReference type="Proteomes" id="UP000235388">
    <property type="component" value="Unassembled WGS sequence"/>
</dbReference>
<organism evidence="2 3">
    <name type="scientific">Puccinia coronata f. sp. avenae</name>
    <dbReference type="NCBI Taxonomy" id="200324"/>
    <lineage>
        <taxon>Eukaryota</taxon>
        <taxon>Fungi</taxon>
        <taxon>Dikarya</taxon>
        <taxon>Basidiomycota</taxon>
        <taxon>Pucciniomycotina</taxon>
        <taxon>Pucciniomycetes</taxon>
        <taxon>Pucciniales</taxon>
        <taxon>Pucciniaceae</taxon>
        <taxon>Puccinia</taxon>
    </lineage>
</organism>
<sequence length="77" mass="8436">MSLRTGLCRSERPSDEAVGEDVERSCPGSHLAGPSARRGESDDLADGHVRELLGQAGPKIHRTCRLEQVYRPARHDS</sequence>
<proteinExistence type="predicted"/>
<evidence type="ECO:0000256" key="1">
    <source>
        <dbReference type="SAM" id="MobiDB-lite"/>
    </source>
</evidence>
<dbReference type="OrthoDB" id="10569983at2759"/>
<gene>
    <name evidence="2" type="ORF">PCANC_02950</name>
</gene>
<accession>A0A2N5T8E9</accession>
<evidence type="ECO:0000313" key="3">
    <source>
        <dbReference type="Proteomes" id="UP000235388"/>
    </source>
</evidence>